<feature type="region of interest" description="Disordered" evidence="1">
    <location>
        <begin position="21"/>
        <end position="40"/>
    </location>
</feature>
<gene>
    <name evidence="2" type="ORF">B0T11DRAFT_84718</name>
</gene>
<proteinExistence type="predicted"/>
<feature type="compositionally biased region" description="Basic and acidic residues" evidence="1">
    <location>
        <begin position="93"/>
        <end position="110"/>
    </location>
</feature>
<feature type="region of interest" description="Disordered" evidence="1">
    <location>
        <begin position="89"/>
        <end position="130"/>
    </location>
</feature>
<dbReference type="AlphaFoldDB" id="A0A8K0THB3"/>
<evidence type="ECO:0000313" key="3">
    <source>
        <dbReference type="Proteomes" id="UP000813385"/>
    </source>
</evidence>
<organism evidence="2 3">
    <name type="scientific">Plectosphaerella cucumerina</name>
    <dbReference type="NCBI Taxonomy" id="40658"/>
    <lineage>
        <taxon>Eukaryota</taxon>
        <taxon>Fungi</taxon>
        <taxon>Dikarya</taxon>
        <taxon>Ascomycota</taxon>
        <taxon>Pezizomycotina</taxon>
        <taxon>Sordariomycetes</taxon>
        <taxon>Hypocreomycetidae</taxon>
        <taxon>Glomerellales</taxon>
        <taxon>Plectosphaerellaceae</taxon>
        <taxon>Plectosphaerella</taxon>
    </lineage>
</organism>
<dbReference type="Proteomes" id="UP000813385">
    <property type="component" value="Unassembled WGS sequence"/>
</dbReference>
<name>A0A8K0THB3_9PEZI</name>
<reference evidence="2" key="1">
    <citation type="journal article" date="2021" name="Nat. Commun.">
        <title>Genetic determinants of endophytism in the Arabidopsis root mycobiome.</title>
        <authorList>
            <person name="Mesny F."/>
            <person name="Miyauchi S."/>
            <person name="Thiergart T."/>
            <person name="Pickel B."/>
            <person name="Atanasova L."/>
            <person name="Karlsson M."/>
            <person name="Huettel B."/>
            <person name="Barry K.W."/>
            <person name="Haridas S."/>
            <person name="Chen C."/>
            <person name="Bauer D."/>
            <person name="Andreopoulos W."/>
            <person name="Pangilinan J."/>
            <person name="LaButti K."/>
            <person name="Riley R."/>
            <person name="Lipzen A."/>
            <person name="Clum A."/>
            <person name="Drula E."/>
            <person name="Henrissat B."/>
            <person name="Kohler A."/>
            <person name="Grigoriev I.V."/>
            <person name="Martin F.M."/>
            <person name="Hacquard S."/>
        </authorList>
    </citation>
    <scope>NUCLEOTIDE SEQUENCE</scope>
    <source>
        <strain evidence="2">MPI-CAGE-AT-0016</strain>
    </source>
</reference>
<feature type="compositionally biased region" description="Basic residues" evidence="1">
    <location>
        <begin position="23"/>
        <end position="32"/>
    </location>
</feature>
<evidence type="ECO:0000256" key="1">
    <source>
        <dbReference type="SAM" id="MobiDB-lite"/>
    </source>
</evidence>
<keyword evidence="3" id="KW-1185">Reference proteome</keyword>
<evidence type="ECO:0000313" key="2">
    <source>
        <dbReference type="EMBL" id="KAH7362485.1"/>
    </source>
</evidence>
<comment type="caution">
    <text evidence="2">The sequence shown here is derived from an EMBL/GenBank/DDBJ whole genome shotgun (WGS) entry which is preliminary data.</text>
</comment>
<sequence length="202" mass="21714">MLRVQPSQTVGRSPSLVACRSRAGCRRGRRRRREAERALTTHPSREALGFAGPWWCGDLSSSVDSLRAREAMQDLWRLQVHPAVSVLAGGGQRLERDSGEEPRRTPRDGETAAEFQPISTPIPSSAKSGRWAGPIGSGAIVGAKVTVASDESVSCLLSFSLPEATTGQPFVQVVPQSRQPLAPSGPGRRLKAAAWREAARLV</sequence>
<accession>A0A8K0THB3</accession>
<dbReference type="EMBL" id="JAGPXD010000003">
    <property type="protein sequence ID" value="KAH7362485.1"/>
    <property type="molecule type" value="Genomic_DNA"/>
</dbReference>
<feature type="compositionally biased region" description="Polar residues" evidence="1">
    <location>
        <begin position="117"/>
        <end position="127"/>
    </location>
</feature>
<protein>
    <submittedName>
        <fullName evidence="2">Uncharacterized protein</fullName>
    </submittedName>
</protein>